<dbReference type="AlphaFoldDB" id="J4IB61"/>
<feature type="domain" description="HTH La-type RNA-binding" evidence="7">
    <location>
        <begin position="52"/>
        <end position="141"/>
    </location>
</feature>
<dbReference type="GO" id="GO:1990904">
    <property type="term" value="C:ribonucleoprotein complex"/>
    <property type="evidence" value="ECO:0007669"/>
    <property type="project" value="InterPro"/>
</dbReference>
<dbReference type="GO" id="GO:0006396">
    <property type="term" value="P:RNA processing"/>
    <property type="evidence" value="ECO:0007669"/>
    <property type="project" value="InterPro"/>
</dbReference>
<dbReference type="InterPro" id="IPR036388">
    <property type="entry name" value="WH-like_DNA-bd_sf"/>
</dbReference>
<dbReference type="Pfam" id="PF00076">
    <property type="entry name" value="RRM_1"/>
    <property type="match status" value="1"/>
</dbReference>
<dbReference type="SUPFAM" id="SSF54928">
    <property type="entry name" value="RNA-binding domain, RBD"/>
    <property type="match status" value="1"/>
</dbReference>
<comment type="subcellular location">
    <subcellularLocation>
        <location evidence="1">Nucleus</location>
    </subcellularLocation>
</comment>
<organism evidence="8 9">
    <name type="scientific">Fibroporia radiculosa</name>
    <dbReference type="NCBI Taxonomy" id="599839"/>
    <lineage>
        <taxon>Eukaryota</taxon>
        <taxon>Fungi</taxon>
        <taxon>Dikarya</taxon>
        <taxon>Basidiomycota</taxon>
        <taxon>Agaricomycotina</taxon>
        <taxon>Agaricomycetes</taxon>
        <taxon>Polyporales</taxon>
        <taxon>Fibroporiaceae</taxon>
        <taxon>Fibroporia</taxon>
    </lineage>
</organism>
<dbReference type="GO" id="GO:0003729">
    <property type="term" value="F:mRNA binding"/>
    <property type="evidence" value="ECO:0007669"/>
    <property type="project" value="TreeGrafter"/>
</dbReference>
<accession>J4IB61</accession>
<gene>
    <name evidence="8" type="ORF">FIBRA_06261</name>
</gene>
<keyword evidence="2 4" id="KW-0694">RNA-binding</keyword>
<dbReference type="InterPro" id="IPR002344">
    <property type="entry name" value="Lupus_La"/>
</dbReference>
<dbReference type="SMART" id="SM00715">
    <property type="entry name" value="LA"/>
    <property type="match status" value="1"/>
</dbReference>
<evidence type="ECO:0000259" key="6">
    <source>
        <dbReference type="PROSITE" id="PS50102"/>
    </source>
</evidence>
<evidence type="ECO:0000256" key="5">
    <source>
        <dbReference type="SAM" id="MobiDB-lite"/>
    </source>
</evidence>
<dbReference type="GO" id="GO:0005634">
    <property type="term" value="C:nucleus"/>
    <property type="evidence" value="ECO:0007669"/>
    <property type="project" value="UniProtKB-SubCell"/>
</dbReference>
<feature type="region of interest" description="Disordered" evidence="5">
    <location>
        <begin position="28"/>
        <end position="55"/>
    </location>
</feature>
<dbReference type="Gene3D" id="1.10.10.10">
    <property type="entry name" value="Winged helix-like DNA-binding domain superfamily/Winged helix DNA-binding domain"/>
    <property type="match status" value="1"/>
</dbReference>
<dbReference type="InterPro" id="IPR045180">
    <property type="entry name" value="La_dom_prot"/>
</dbReference>
<dbReference type="PRINTS" id="PR00302">
    <property type="entry name" value="LUPUSLA"/>
</dbReference>
<proteinExistence type="predicted"/>
<dbReference type="Pfam" id="PF05383">
    <property type="entry name" value="La"/>
    <property type="match status" value="1"/>
</dbReference>
<evidence type="ECO:0008006" key="10">
    <source>
        <dbReference type="Google" id="ProtNLM"/>
    </source>
</evidence>
<dbReference type="SMART" id="SM00360">
    <property type="entry name" value="RRM"/>
    <property type="match status" value="1"/>
</dbReference>
<evidence type="ECO:0000313" key="9">
    <source>
        <dbReference type="Proteomes" id="UP000006352"/>
    </source>
</evidence>
<dbReference type="InParanoid" id="J4IB61"/>
<dbReference type="RefSeq" id="XP_012183384.1">
    <property type="nucleotide sequence ID" value="XM_012327994.1"/>
</dbReference>
<dbReference type="PROSITE" id="PS50102">
    <property type="entry name" value="RRM"/>
    <property type="match status" value="1"/>
</dbReference>
<dbReference type="EMBL" id="HE797141">
    <property type="protein sequence ID" value="CCM04101.1"/>
    <property type="molecule type" value="Genomic_DNA"/>
</dbReference>
<dbReference type="Proteomes" id="UP000006352">
    <property type="component" value="Unassembled WGS sequence"/>
</dbReference>
<dbReference type="InterPro" id="IPR006630">
    <property type="entry name" value="La_HTH"/>
</dbReference>
<evidence type="ECO:0000313" key="8">
    <source>
        <dbReference type="EMBL" id="CCM04101.1"/>
    </source>
</evidence>
<dbReference type="STRING" id="599839.J4IB61"/>
<dbReference type="CDD" id="cd12291">
    <property type="entry name" value="RRM1_La"/>
    <property type="match status" value="1"/>
</dbReference>
<dbReference type="PANTHER" id="PTHR22792">
    <property type="entry name" value="LUPUS LA PROTEIN-RELATED"/>
    <property type="match status" value="1"/>
</dbReference>
<feature type="domain" description="RRM" evidence="6">
    <location>
        <begin position="146"/>
        <end position="228"/>
    </location>
</feature>
<dbReference type="HOGENOM" id="CLU_035334_0_0_1"/>
<sequence>MAAVEDVKIEAEVLTSALESSIKGDGIAKPRAESNLDSEEKFEIKSEDSVTSDNDKEKMLAGMRQFEFYFADSNLPFMWTLHTANPEHWVPIATVSSFKRMREYQSLGPEWITNALRMSEDLEINAEGTHVRRRTEVKEPKGQFERSIYAKGFGDEVDGLQKELEVFFGNYGKTNAVRMRRIDGTKEFKGSVFVEFADYKSVEAFLSADPKPSWKGEELLVMTKYVSPLPHAHSPYTSCREAYCDMKIKEKGLTGRAAVIRKQTLSGPGRKGFNAFREMDKSGNRGKDKTKGKEGADKGKPDVFIEFMGSKVRVHEDEDGGSVKEEDVPTVRGATLRFEGSCEDVSFDEIKGTLKERFARVPYVKYTRGEPSGLLGFDKTLAEDEIAYVKEHLKTLSGKEVAWSVPDGKHAAR</sequence>
<name>J4IB61_9APHY</name>
<keyword evidence="3" id="KW-0539">Nucleus</keyword>
<dbReference type="PROSITE" id="PS50961">
    <property type="entry name" value="HTH_LA"/>
    <property type="match status" value="1"/>
</dbReference>
<protein>
    <recommendedName>
        <fullName evidence="10">HTH La-type RNA-binding domain-containing protein</fullName>
    </recommendedName>
</protein>
<dbReference type="InterPro" id="IPR036390">
    <property type="entry name" value="WH_DNA-bd_sf"/>
</dbReference>
<dbReference type="GeneID" id="24099012"/>
<evidence type="ECO:0000256" key="2">
    <source>
        <dbReference type="ARBA" id="ARBA00022884"/>
    </source>
</evidence>
<feature type="compositionally biased region" description="Basic and acidic residues" evidence="5">
    <location>
        <begin position="277"/>
        <end position="298"/>
    </location>
</feature>
<keyword evidence="9" id="KW-1185">Reference proteome</keyword>
<dbReference type="PANTHER" id="PTHR22792:SF140">
    <property type="entry name" value="ACHILLES, ISOFORM A"/>
    <property type="match status" value="1"/>
</dbReference>
<feature type="region of interest" description="Disordered" evidence="5">
    <location>
        <begin position="271"/>
        <end position="298"/>
    </location>
</feature>
<dbReference type="SUPFAM" id="SSF46785">
    <property type="entry name" value="Winged helix' DNA-binding domain"/>
    <property type="match status" value="1"/>
</dbReference>
<evidence type="ECO:0000259" key="7">
    <source>
        <dbReference type="PROSITE" id="PS50961"/>
    </source>
</evidence>
<reference evidence="8 9" key="1">
    <citation type="journal article" date="2012" name="Appl. Environ. Microbiol.">
        <title>Short-read sequencing for genomic analysis of the brown rot fungus Fibroporia radiculosa.</title>
        <authorList>
            <person name="Tang J.D."/>
            <person name="Perkins A.D."/>
            <person name="Sonstegard T.S."/>
            <person name="Schroeder S.G."/>
            <person name="Burgess S.C."/>
            <person name="Diehl S.V."/>
        </authorList>
    </citation>
    <scope>NUCLEOTIDE SEQUENCE [LARGE SCALE GENOMIC DNA]</scope>
    <source>
        <strain evidence="8 9">TFFH 294</strain>
    </source>
</reference>
<dbReference type="InterPro" id="IPR000504">
    <property type="entry name" value="RRM_dom"/>
</dbReference>
<dbReference type="OrthoDB" id="439993at2759"/>
<dbReference type="InterPro" id="IPR035979">
    <property type="entry name" value="RBD_domain_sf"/>
</dbReference>
<dbReference type="InterPro" id="IPR012677">
    <property type="entry name" value="Nucleotide-bd_a/b_plait_sf"/>
</dbReference>
<evidence type="ECO:0000256" key="4">
    <source>
        <dbReference type="PROSITE-ProRule" id="PRU00332"/>
    </source>
</evidence>
<evidence type="ECO:0000256" key="3">
    <source>
        <dbReference type="ARBA" id="ARBA00023242"/>
    </source>
</evidence>
<dbReference type="Gene3D" id="3.30.70.330">
    <property type="match status" value="2"/>
</dbReference>
<evidence type="ECO:0000256" key="1">
    <source>
        <dbReference type="ARBA" id="ARBA00004123"/>
    </source>
</evidence>